<dbReference type="EMBL" id="JAUEPO010000001">
    <property type="protein sequence ID" value="KAK3336375.1"/>
    <property type="molecule type" value="Genomic_DNA"/>
</dbReference>
<dbReference type="AlphaFoldDB" id="A0AAE0J4D3"/>
<evidence type="ECO:0000313" key="2">
    <source>
        <dbReference type="Proteomes" id="UP001286456"/>
    </source>
</evidence>
<gene>
    <name evidence="1" type="ORF">B0T19DRAFT_437148</name>
</gene>
<evidence type="ECO:0000313" key="1">
    <source>
        <dbReference type="EMBL" id="KAK3336375.1"/>
    </source>
</evidence>
<proteinExistence type="predicted"/>
<sequence>MSSPNLLPESLAPEIASYAISPTPGPTATSSAIEQSQAAHRIRVLNAWTNQPIRPGARVLELGCGQGTCTQVLGYAVGSTGHIDAVDPAPADYGSPFTLGEAQTHLLLGPLGGRIAFHCADPVGFLTSNPEARWDVAVLAHCIWYFASAEALADILRALRGRVGTVCVAEYALRASEPAAVPHVLAALAATGGSDSEANIRSPLSPIAIKAVAARAGWKGQGEGMVVPDAALSDGFWEAAAVVADDEERVGMAAAARDATVAAVELVGGVKNVRTMDVWVATLVE</sequence>
<dbReference type="Pfam" id="PF13489">
    <property type="entry name" value="Methyltransf_23"/>
    <property type="match status" value="1"/>
</dbReference>
<reference evidence="1" key="1">
    <citation type="journal article" date="2023" name="Mol. Phylogenet. Evol.">
        <title>Genome-scale phylogeny and comparative genomics of the fungal order Sordariales.</title>
        <authorList>
            <person name="Hensen N."/>
            <person name="Bonometti L."/>
            <person name="Westerberg I."/>
            <person name="Brannstrom I.O."/>
            <person name="Guillou S."/>
            <person name="Cros-Aarteil S."/>
            <person name="Calhoun S."/>
            <person name="Haridas S."/>
            <person name="Kuo A."/>
            <person name="Mondo S."/>
            <person name="Pangilinan J."/>
            <person name="Riley R."/>
            <person name="LaButti K."/>
            <person name="Andreopoulos B."/>
            <person name="Lipzen A."/>
            <person name="Chen C."/>
            <person name="Yan M."/>
            <person name="Daum C."/>
            <person name="Ng V."/>
            <person name="Clum A."/>
            <person name="Steindorff A."/>
            <person name="Ohm R.A."/>
            <person name="Martin F."/>
            <person name="Silar P."/>
            <person name="Natvig D.O."/>
            <person name="Lalanne C."/>
            <person name="Gautier V."/>
            <person name="Ament-Velasquez S.L."/>
            <person name="Kruys A."/>
            <person name="Hutchinson M.I."/>
            <person name="Powell A.J."/>
            <person name="Barry K."/>
            <person name="Miller A.N."/>
            <person name="Grigoriev I.V."/>
            <person name="Debuchy R."/>
            <person name="Gladieux P."/>
            <person name="Hiltunen Thoren M."/>
            <person name="Johannesson H."/>
        </authorList>
    </citation>
    <scope>NUCLEOTIDE SEQUENCE</scope>
    <source>
        <strain evidence="1">SMH4131-1</strain>
    </source>
</reference>
<dbReference type="CDD" id="cd02440">
    <property type="entry name" value="AdoMet_MTases"/>
    <property type="match status" value="1"/>
</dbReference>
<dbReference type="Proteomes" id="UP001286456">
    <property type="component" value="Unassembled WGS sequence"/>
</dbReference>
<evidence type="ECO:0008006" key="3">
    <source>
        <dbReference type="Google" id="ProtNLM"/>
    </source>
</evidence>
<comment type="caution">
    <text evidence="1">The sequence shown here is derived from an EMBL/GenBank/DDBJ whole genome shotgun (WGS) entry which is preliminary data.</text>
</comment>
<reference evidence="1" key="2">
    <citation type="submission" date="2023-06" db="EMBL/GenBank/DDBJ databases">
        <authorList>
            <consortium name="Lawrence Berkeley National Laboratory"/>
            <person name="Haridas S."/>
            <person name="Hensen N."/>
            <person name="Bonometti L."/>
            <person name="Westerberg I."/>
            <person name="Brannstrom I.O."/>
            <person name="Guillou S."/>
            <person name="Cros-Aarteil S."/>
            <person name="Calhoun S."/>
            <person name="Kuo A."/>
            <person name="Mondo S."/>
            <person name="Pangilinan J."/>
            <person name="Riley R."/>
            <person name="Labutti K."/>
            <person name="Andreopoulos B."/>
            <person name="Lipzen A."/>
            <person name="Chen C."/>
            <person name="Yanf M."/>
            <person name="Daum C."/>
            <person name="Ng V."/>
            <person name="Clum A."/>
            <person name="Steindorff A."/>
            <person name="Ohm R."/>
            <person name="Martin F."/>
            <person name="Silar P."/>
            <person name="Natvig D."/>
            <person name="Lalanne C."/>
            <person name="Gautier V."/>
            <person name="Ament-Velasquez S.L."/>
            <person name="Kruys A."/>
            <person name="Hutchinson M.I."/>
            <person name="Powell A.J."/>
            <person name="Barry K."/>
            <person name="Miller A.N."/>
            <person name="Grigoriev I.V."/>
            <person name="Debuchy R."/>
            <person name="Gladieux P."/>
            <person name="Thoren M.H."/>
            <person name="Johannesson H."/>
        </authorList>
    </citation>
    <scope>NUCLEOTIDE SEQUENCE</scope>
    <source>
        <strain evidence="1">SMH4131-1</strain>
    </source>
</reference>
<organism evidence="1 2">
    <name type="scientific">Cercophora scortea</name>
    <dbReference type="NCBI Taxonomy" id="314031"/>
    <lineage>
        <taxon>Eukaryota</taxon>
        <taxon>Fungi</taxon>
        <taxon>Dikarya</taxon>
        <taxon>Ascomycota</taxon>
        <taxon>Pezizomycotina</taxon>
        <taxon>Sordariomycetes</taxon>
        <taxon>Sordariomycetidae</taxon>
        <taxon>Sordariales</taxon>
        <taxon>Lasiosphaeriaceae</taxon>
        <taxon>Cercophora</taxon>
    </lineage>
</organism>
<protein>
    <recommendedName>
        <fullName evidence="3">Methyltransferase domain-containing protein</fullName>
    </recommendedName>
</protein>
<accession>A0AAE0J4D3</accession>
<name>A0AAE0J4D3_9PEZI</name>
<dbReference type="Gene3D" id="3.40.50.150">
    <property type="entry name" value="Vaccinia Virus protein VP39"/>
    <property type="match status" value="1"/>
</dbReference>
<dbReference type="SUPFAM" id="SSF53335">
    <property type="entry name" value="S-adenosyl-L-methionine-dependent methyltransferases"/>
    <property type="match status" value="1"/>
</dbReference>
<keyword evidence="2" id="KW-1185">Reference proteome</keyword>
<dbReference type="InterPro" id="IPR029063">
    <property type="entry name" value="SAM-dependent_MTases_sf"/>
</dbReference>